<evidence type="ECO:0000313" key="1">
    <source>
        <dbReference type="EMBL" id="JAD52995.1"/>
    </source>
</evidence>
<protein>
    <submittedName>
        <fullName evidence="1">Uncharacterized protein</fullName>
    </submittedName>
</protein>
<accession>A0A0A9AVQ4</accession>
<dbReference type="AlphaFoldDB" id="A0A0A9AVQ4"/>
<name>A0A0A9AVQ4_ARUDO</name>
<proteinExistence type="predicted"/>
<organism evidence="1">
    <name type="scientific">Arundo donax</name>
    <name type="common">Giant reed</name>
    <name type="synonym">Donax arundinaceus</name>
    <dbReference type="NCBI Taxonomy" id="35708"/>
    <lineage>
        <taxon>Eukaryota</taxon>
        <taxon>Viridiplantae</taxon>
        <taxon>Streptophyta</taxon>
        <taxon>Embryophyta</taxon>
        <taxon>Tracheophyta</taxon>
        <taxon>Spermatophyta</taxon>
        <taxon>Magnoliopsida</taxon>
        <taxon>Liliopsida</taxon>
        <taxon>Poales</taxon>
        <taxon>Poaceae</taxon>
        <taxon>PACMAD clade</taxon>
        <taxon>Arundinoideae</taxon>
        <taxon>Arundineae</taxon>
        <taxon>Arundo</taxon>
    </lineage>
</organism>
<reference evidence="1" key="2">
    <citation type="journal article" date="2015" name="Data Brief">
        <title>Shoot transcriptome of the giant reed, Arundo donax.</title>
        <authorList>
            <person name="Barrero R.A."/>
            <person name="Guerrero F.D."/>
            <person name="Moolhuijzen P."/>
            <person name="Goolsby J.A."/>
            <person name="Tidwell J."/>
            <person name="Bellgard S.E."/>
            <person name="Bellgard M.I."/>
        </authorList>
    </citation>
    <scope>NUCLEOTIDE SEQUENCE</scope>
    <source>
        <tissue evidence="1">Shoot tissue taken approximately 20 cm above the soil surface</tissue>
    </source>
</reference>
<reference evidence="1" key="1">
    <citation type="submission" date="2014-09" db="EMBL/GenBank/DDBJ databases">
        <authorList>
            <person name="Magalhaes I.L.F."/>
            <person name="Oliveira U."/>
            <person name="Santos F.R."/>
            <person name="Vidigal T.H.D.A."/>
            <person name="Brescovit A.D."/>
            <person name="Santos A.J."/>
        </authorList>
    </citation>
    <scope>NUCLEOTIDE SEQUENCE</scope>
    <source>
        <tissue evidence="1">Shoot tissue taken approximately 20 cm above the soil surface</tissue>
    </source>
</reference>
<sequence length="77" mass="8593">MAQLIDVTFYHVRGRQVIHQLHQERPVDLGKVHGLAEVDIAAIFHGIVTTLSLVPHLSHVCNLARPDKAEKRSSAHN</sequence>
<dbReference type="EMBL" id="GBRH01244900">
    <property type="protein sequence ID" value="JAD52995.1"/>
    <property type="molecule type" value="Transcribed_RNA"/>
</dbReference>